<keyword evidence="1" id="KW-0677">Repeat</keyword>
<evidence type="ECO:0000256" key="1">
    <source>
        <dbReference type="ARBA" id="ARBA00022737"/>
    </source>
</evidence>
<dbReference type="EMBL" id="MCFL01000003">
    <property type="protein sequence ID" value="ORZ40203.1"/>
    <property type="molecule type" value="Genomic_DNA"/>
</dbReference>
<evidence type="ECO:0000313" key="3">
    <source>
        <dbReference type="EMBL" id="ORZ40203.1"/>
    </source>
</evidence>
<dbReference type="InterPro" id="IPR001611">
    <property type="entry name" value="Leu-rich_rpt"/>
</dbReference>
<dbReference type="Pfam" id="PF13516">
    <property type="entry name" value="LRR_6"/>
    <property type="match status" value="2"/>
</dbReference>
<dbReference type="STRING" id="765915.A0A1Y2I2K9"/>
<dbReference type="OrthoDB" id="120976at2759"/>
<evidence type="ECO:0000313" key="4">
    <source>
        <dbReference type="Proteomes" id="UP000193411"/>
    </source>
</evidence>
<dbReference type="InterPro" id="IPR052201">
    <property type="entry name" value="LRR-containing_regulator"/>
</dbReference>
<dbReference type="Proteomes" id="UP000193411">
    <property type="component" value="Unassembled WGS sequence"/>
</dbReference>
<accession>A0A1Y2I2K9</accession>
<protein>
    <submittedName>
        <fullName evidence="3">Uncharacterized protein</fullName>
    </submittedName>
</protein>
<dbReference type="InterPro" id="IPR032675">
    <property type="entry name" value="LRR_dom_sf"/>
</dbReference>
<feature type="region of interest" description="Disordered" evidence="2">
    <location>
        <begin position="1"/>
        <end position="71"/>
    </location>
</feature>
<dbReference type="PANTHER" id="PTHR24111:SF0">
    <property type="entry name" value="LEUCINE-RICH REPEAT-CONTAINING PROTEIN"/>
    <property type="match status" value="1"/>
</dbReference>
<dbReference type="AlphaFoldDB" id="A0A1Y2I2K9"/>
<keyword evidence="4" id="KW-1185">Reference proteome</keyword>
<dbReference type="SMART" id="SM00368">
    <property type="entry name" value="LRR_RI"/>
    <property type="match status" value="4"/>
</dbReference>
<proteinExistence type="predicted"/>
<gene>
    <name evidence="3" type="ORF">BCR44DRAFT_1482098</name>
</gene>
<dbReference type="SUPFAM" id="SSF52047">
    <property type="entry name" value="RNI-like"/>
    <property type="match status" value="1"/>
</dbReference>
<sequence length="549" mass="59058">MAPTSTDASGPNLADTGPALKPSGGSQSLNNKDRPAGSARHLQFAGTGDGGGSRIGSRAASRTDINGSGSMHGSAMGLDRFWGGSAGGRRIVAEDSQWNLATVEALTTTCVNAIVNRFEERPILKGLPPKYRAKVLAAVSVDIPLAKIVTVIDDDPPHHAGALRAGYWQRRSAAHYPDAELTRHGGSWKRLYCERTLERELATFVPGCGKEFALAQLMKLLAPCIVKLHVTQLQPDASTSDPAERRATDPNPDHLNPMLLVEQLERLKEVALYYGVLDLGMKFQWWLFGMTASDSLNLARALLKCQWTHLTLSRCQIDDAKMVTLCEGLRDHRYLEVLKLDNNKIGDEGAQSLSAVLVTPKCVLNSIDLGNNRIGALGAAHLAKSIQQFKRYGRQLQSLILRLNPLGNDGAFVIAYALQPPEDHHQTVPLNDRSVTPAPPALTIIKLDLSATSMGPSSLEQCLTLITDDLVQEIDLSCNAFVSNDPDVMAAAAAAAAAASGPASAGGSGGADAVGTVWEPCQRRQRPSGIGWWSRWARRCGRVCRHPRG</sequence>
<reference evidence="3 4" key="1">
    <citation type="submission" date="2016-07" db="EMBL/GenBank/DDBJ databases">
        <title>Pervasive Adenine N6-methylation of Active Genes in Fungi.</title>
        <authorList>
            <consortium name="DOE Joint Genome Institute"/>
            <person name="Mondo S.J."/>
            <person name="Dannebaum R.O."/>
            <person name="Kuo R.C."/>
            <person name="Labutti K."/>
            <person name="Haridas S."/>
            <person name="Kuo A."/>
            <person name="Salamov A."/>
            <person name="Ahrendt S.R."/>
            <person name="Lipzen A."/>
            <person name="Sullivan W."/>
            <person name="Andreopoulos W.B."/>
            <person name="Clum A."/>
            <person name="Lindquist E."/>
            <person name="Daum C."/>
            <person name="Ramamoorthy G.K."/>
            <person name="Gryganskyi A."/>
            <person name="Culley D."/>
            <person name="Magnuson J.K."/>
            <person name="James T.Y."/>
            <person name="O'Malley M.A."/>
            <person name="Stajich J.E."/>
            <person name="Spatafora J.W."/>
            <person name="Visel A."/>
            <person name="Grigoriev I.V."/>
        </authorList>
    </citation>
    <scope>NUCLEOTIDE SEQUENCE [LARGE SCALE GENOMIC DNA]</scope>
    <source>
        <strain evidence="3 4">PL171</strain>
    </source>
</reference>
<dbReference type="Gene3D" id="3.80.10.10">
    <property type="entry name" value="Ribonuclease Inhibitor"/>
    <property type="match status" value="1"/>
</dbReference>
<name>A0A1Y2I2K9_9FUNG</name>
<dbReference type="PANTHER" id="PTHR24111">
    <property type="entry name" value="LEUCINE-RICH REPEAT-CONTAINING PROTEIN 34"/>
    <property type="match status" value="1"/>
</dbReference>
<organism evidence="3 4">
    <name type="scientific">Catenaria anguillulae PL171</name>
    <dbReference type="NCBI Taxonomy" id="765915"/>
    <lineage>
        <taxon>Eukaryota</taxon>
        <taxon>Fungi</taxon>
        <taxon>Fungi incertae sedis</taxon>
        <taxon>Blastocladiomycota</taxon>
        <taxon>Blastocladiomycetes</taxon>
        <taxon>Blastocladiales</taxon>
        <taxon>Catenariaceae</taxon>
        <taxon>Catenaria</taxon>
    </lineage>
</organism>
<evidence type="ECO:0000256" key="2">
    <source>
        <dbReference type="SAM" id="MobiDB-lite"/>
    </source>
</evidence>
<comment type="caution">
    <text evidence="3">The sequence shown here is derived from an EMBL/GenBank/DDBJ whole genome shotgun (WGS) entry which is preliminary data.</text>
</comment>